<gene>
    <name evidence="2" type="ORF">P5673_028363</name>
</gene>
<comment type="caution">
    <text evidence="2">The sequence shown here is derived from an EMBL/GenBank/DDBJ whole genome shotgun (WGS) entry which is preliminary data.</text>
</comment>
<sequence length="146" mass="17068">VQLENTVCELCLKKCKSKSGLKRHITVKHKDTSNEGEQHRDLQVYKYNYTSNEGEQHRDLGFVAYSRIVEKAKLKIVDNKIYPKEIRDEVESFTNLEDSSAEFREIQSLHKRLKKSGNTERFYACFYSSIVLNAVKHFKGLTIECF</sequence>
<reference evidence="2" key="2">
    <citation type="journal article" date="2023" name="Science">
        <title>Genomic signatures of disease resistance in endangered staghorn corals.</title>
        <authorList>
            <person name="Vollmer S.V."/>
            <person name="Selwyn J.D."/>
            <person name="Despard B.A."/>
            <person name="Roesel C.L."/>
        </authorList>
    </citation>
    <scope>NUCLEOTIDE SEQUENCE</scope>
    <source>
        <strain evidence="2">K2</strain>
    </source>
</reference>
<name>A0AAD9UUX0_ACRCE</name>
<reference evidence="2" key="1">
    <citation type="journal article" date="2023" name="G3 (Bethesda)">
        <title>Whole genome assembly and annotation of the endangered Caribbean coral Acropora cervicornis.</title>
        <authorList>
            <person name="Selwyn J.D."/>
            <person name="Vollmer S.V."/>
        </authorList>
    </citation>
    <scope>NUCLEOTIDE SEQUENCE</scope>
    <source>
        <strain evidence="2">K2</strain>
    </source>
</reference>
<dbReference type="EMBL" id="JARQWQ010000105">
    <property type="protein sequence ID" value="KAK2550848.1"/>
    <property type="molecule type" value="Genomic_DNA"/>
</dbReference>
<protein>
    <recommendedName>
        <fullName evidence="1">C2H2-type domain-containing protein</fullName>
    </recommendedName>
</protein>
<keyword evidence="3" id="KW-1185">Reference proteome</keyword>
<dbReference type="PROSITE" id="PS00028">
    <property type="entry name" value="ZINC_FINGER_C2H2_1"/>
    <property type="match status" value="1"/>
</dbReference>
<dbReference type="AlphaFoldDB" id="A0AAD9UUX0"/>
<feature type="domain" description="C2H2-type" evidence="1">
    <location>
        <begin position="8"/>
        <end position="29"/>
    </location>
</feature>
<dbReference type="Proteomes" id="UP001249851">
    <property type="component" value="Unassembled WGS sequence"/>
</dbReference>
<evidence type="ECO:0000313" key="2">
    <source>
        <dbReference type="EMBL" id="KAK2550848.1"/>
    </source>
</evidence>
<accession>A0AAD9UUX0</accession>
<dbReference type="InterPro" id="IPR013087">
    <property type="entry name" value="Znf_C2H2_type"/>
</dbReference>
<evidence type="ECO:0000259" key="1">
    <source>
        <dbReference type="PROSITE" id="PS00028"/>
    </source>
</evidence>
<feature type="non-terminal residue" evidence="2">
    <location>
        <position position="1"/>
    </location>
</feature>
<organism evidence="2 3">
    <name type="scientific">Acropora cervicornis</name>
    <name type="common">Staghorn coral</name>
    <dbReference type="NCBI Taxonomy" id="6130"/>
    <lineage>
        <taxon>Eukaryota</taxon>
        <taxon>Metazoa</taxon>
        <taxon>Cnidaria</taxon>
        <taxon>Anthozoa</taxon>
        <taxon>Hexacorallia</taxon>
        <taxon>Scleractinia</taxon>
        <taxon>Astrocoeniina</taxon>
        <taxon>Acroporidae</taxon>
        <taxon>Acropora</taxon>
    </lineage>
</organism>
<evidence type="ECO:0000313" key="3">
    <source>
        <dbReference type="Proteomes" id="UP001249851"/>
    </source>
</evidence>
<proteinExistence type="predicted"/>